<comment type="caution">
    <text evidence="3">The sequence shown here is derived from an EMBL/GenBank/DDBJ whole genome shotgun (WGS) entry which is preliminary data.</text>
</comment>
<proteinExistence type="predicted"/>
<dbReference type="PANTHER" id="PTHR48081">
    <property type="entry name" value="AB HYDROLASE SUPERFAMILY PROTEIN C4A8.06C"/>
    <property type="match status" value="1"/>
</dbReference>
<evidence type="ECO:0000313" key="3">
    <source>
        <dbReference type="EMBL" id="TGO46701.1"/>
    </source>
</evidence>
<organism evidence="3 4">
    <name type="scientific">Botryotinia convoluta</name>
    <dbReference type="NCBI Taxonomy" id="54673"/>
    <lineage>
        <taxon>Eukaryota</taxon>
        <taxon>Fungi</taxon>
        <taxon>Dikarya</taxon>
        <taxon>Ascomycota</taxon>
        <taxon>Pezizomycotina</taxon>
        <taxon>Leotiomycetes</taxon>
        <taxon>Helotiales</taxon>
        <taxon>Sclerotiniaceae</taxon>
        <taxon>Botryotinia</taxon>
    </lineage>
</organism>
<evidence type="ECO:0000313" key="4">
    <source>
        <dbReference type="Proteomes" id="UP000297527"/>
    </source>
</evidence>
<reference evidence="3 4" key="1">
    <citation type="submission" date="2017-12" db="EMBL/GenBank/DDBJ databases">
        <title>Comparative genomics of Botrytis spp.</title>
        <authorList>
            <person name="Valero-Jimenez C.A."/>
            <person name="Tapia P."/>
            <person name="Veloso J."/>
            <person name="Silva-Moreno E."/>
            <person name="Staats M."/>
            <person name="Valdes J.H."/>
            <person name="Van Kan J.A.L."/>
        </authorList>
    </citation>
    <scope>NUCLEOTIDE SEQUENCE [LARGE SCALE GENOMIC DNA]</scope>
    <source>
        <strain evidence="3 4">MUCL11595</strain>
    </source>
</reference>
<dbReference type="InterPro" id="IPR050300">
    <property type="entry name" value="GDXG_lipolytic_enzyme"/>
</dbReference>
<dbReference type="GO" id="GO:0016787">
    <property type="term" value="F:hydrolase activity"/>
    <property type="evidence" value="ECO:0007669"/>
    <property type="project" value="UniProtKB-KW"/>
</dbReference>
<protein>
    <recommendedName>
        <fullName evidence="2">BD-FAE-like domain-containing protein</fullName>
    </recommendedName>
</protein>
<evidence type="ECO:0000259" key="2">
    <source>
        <dbReference type="Pfam" id="PF20434"/>
    </source>
</evidence>
<dbReference type="AlphaFoldDB" id="A0A4Z1HE96"/>
<name>A0A4Z1HE96_9HELO</name>
<keyword evidence="1" id="KW-0378">Hydrolase</keyword>
<dbReference type="Proteomes" id="UP000297527">
    <property type="component" value="Unassembled WGS sequence"/>
</dbReference>
<dbReference type="PANTHER" id="PTHR48081:SF3">
    <property type="entry name" value="ALPHA_BETA HYDROLASE FOLD-3 DOMAIN-CONTAINING PROTEIN"/>
    <property type="match status" value="1"/>
</dbReference>
<gene>
    <name evidence="3" type="ORF">BCON_0311g00070</name>
</gene>
<accession>A0A4Z1HE96</accession>
<dbReference type="InterPro" id="IPR049492">
    <property type="entry name" value="BD-FAE-like_dom"/>
</dbReference>
<keyword evidence="4" id="KW-1185">Reference proteome</keyword>
<dbReference type="OrthoDB" id="19653at2759"/>
<dbReference type="Pfam" id="PF20434">
    <property type="entry name" value="BD-FAE"/>
    <property type="match status" value="1"/>
</dbReference>
<dbReference type="InterPro" id="IPR029058">
    <property type="entry name" value="AB_hydrolase_fold"/>
</dbReference>
<evidence type="ECO:0000256" key="1">
    <source>
        <dbReference type="ARBA" id="ARBA00022801"/>
    </source>
</evidence>
<sequence>MSSRSTHIFKSIDDLDLKVDIIYPSSLTSASTAVLYLHGGGLTGFNREHLPPHIVQSCLLRNWPIISADYRLMPQASAQDMLEDVISAYYFVHKRLRELLNFKKLENEKISIILMGSSAGAYLSYIAKPHLSPPPVAVFIYYGCPTVHDPKNYFSSSKTLFNETPYPESRFAHFLTGPPSINPTPSFFPIFNSSSLLPNFSRDPTYKPLPKGEFEDRSSLFLWLVQENKLPELWKVVDQGLESEVWKGFGKTIIVHGDQDDLIPYYMAKQAVNVDLGPHDSQLFTAIGKKHGWDMPLFLGDPGLKEVEEAWEALDEIILKAQGGPSS</sequence>
<dbReference type="SUPFAM" id="SSF53474">
    <property type="entry name" value="alpha/beta-Hydrolases"/>
    <property type="match status" value="1"/>
</dbReference>
<dbReference type="Gene3D" id="3.40.50.1820">
    <property type="entry name" value="alpha/beta hydrolase"/>
    <property type="match status" value="1"/>
</dbReference>
<dbReference type="EMBL" id="PQXN01000310">
    <property type="protein sequence ID" value="TGO46701.1"/>
    <property type="molecule type" value="Genomic_DNA"/>
</dbReference>
<feature type="domain" description="BD-FAE-like" evidence="2">
    <location>
        <begin position="20"/>
        <end position="126"/>
    </location>
</feature>